<evidence type="ECO:0000313" key="4">
    <source>
        <dbReference type="EMBL" id="HIU46508.1"/>
    </source>
</evidence>
<accession>A0A9D1S4V2</accession>
<sequence length="241" mass="26784">MPKLEPYRKSLSYSYCLGVFPSLELLDARPEAVTRLITHPDGTRNAGVAKLRARCAELGIREEEAPRVLEREAHKQNCYAALVFNKYECRLRADANHVVLHNISDAGNLGTALRTLLGFGLTDVAVIRPATDAFEPHVPRASMGALFRHNLRYYDSFDEYRAEFPGHMLYPFMLDGARELDAVSHTRREPYALVFGNEASGLPAEFAQLGQSVVIPHSNRIDSLNLAVAVAIGAYAFTRPV</sequence>
<dbReference type="InterPro" id="IPR029026">
    <property type="entry name" value="tRNA_m1G_MTases_N"/>
</dbReference>
<keyword evidence="2" id="KW-0808">Transferase</keyword>
<dbReference type="InterPro" id="IPR029028">
    <property type="entry name" value="Alpha/beta_knot_MTases"/>
</dbReference>
<dbReference type="InterPro" id="IPR001537">
    <property type="entry name" value="SpoU_MeTrfase"/>
</dbReference>
<dbReference type="Proteomes" id="UP000824123">
    <property type="component" value="Unassembled WGS sequence"/>
</dbReference>
<organism evidence="4 5">
    <name type="scientific">Candidatus Fimadaptatus faecigallinarum</name>
    <dbReference type="NCBI Taxonomy" id="2840814"/>
    <lineage>
        <taxon>Bacteria</taxon>
        <taxon>Bacillati</taxon>
        <taxon>Bacillota</taxon>
        <taxon>Clostridia</taxon>
        <taxon>Eubacteriales</taxon>
        <taxon>Candidatus Fimadaptatus</taxon>
    </lineage>
</organism>
<reference evidence="4" key="2">
    <citation type="journal article" date="2021" name="PeerJ">
        <title>Extensive microbial diversity within the chicken gut microbiome revealed by metagenomics and culture.</title>
        <authorList>
            <person name="Gilroy R."/>
            <person name="Ravi A."/>
            <person name="Getino M."/>
            <person name="Pursley I."/>
            <person name="Horton D.L."/>
            <person name="Alikhan N.F."/>
            <person name="Baker D."/>
            <person name="Gharbi K."/>
            <person name="Hall N."/>
            <person name="Watson M."/>
            <person name="Adriaenssens E.M."/>
            <person name="Foster-Nyarko E."/>
            <person name="Jarju S."/>
            <person name="Secka A."/>
            <person name="Antonio M."/>
            <person name="Oren A."/>
            <person name="Chaudhuri R.R."/>
            <person name="La Ragione R."/>
            <person name="Hildebrand F."/>
            <person name="Pallen M.J."/>
        </authorList>
    </citation>
    <scope>NUCLEOTIDE SEQUENCE</scope>
    <source>
        <strain evidence="4">ChiSxjej2B14-8506</strain>
    </source>
</reference>
<dbReference type="Gene3D" id="3.40.1280.10">
    <property type="match status" value="1"/>
</dbReference>
<dbReference type="PANTHER" id="PTHR43191:SF2">
    <property type="entry name" value="RRNA METHYLTRANSFERASE 3, MITOCHONDRIAL"/>
    <property type="match status" value="1"/>
</dbReference>
<dbReference type="InterPro" id="IPR051259">
    <property type="entry name" value="rRNA_Methyltransferase"/>
</dbReference>
<protein>
    <submittedName>
        <fullName evidence="4">TrmH family RNA methyltransferase</fullName>
    </submittedName>
</protein>
<dbReference type="GO" id="GO:0006396">
    <property type="term" value="P:RNA processing"/>
    <property type="evidence" value="ECO:0007669"/>
    <property type="project" value="InterPro"/>
</dbReference>
<evidence type="ECO:0000256" key="2">
    <source>
        <dbReference type="ARBA" id="ARBA00022679"/>
    </source>
</evidence>
<comment type="caution">
    <text evidence="4">The sequence shown here is derived from an EMBL/GenBank/DDBJ whole genome shotgun (WGS) entry which is preliminary data.</text>
</comment>
<evidence type="ECO:0000256" key="1">
    <source>
        <dbReference type="ARBA" id="ARBA00022603"/>
    </source>
</evidence>
<feature type="domain" description="tRNA/rRNA methyltransferase SpoU type" evidence="3">
    <location>
        <begin position="97"/>
        <end position="235"/>
    </location>
</feature>
<evidence type="ECO:0000259" key="3">
    <source>
        <dbReference type="Pfam" id="PF00588"/>
    </source>
</evidence>
<keyword evidence="1 4" id="KW-0489">Methyltransferase</keyword>
<dbReference type="GO" id="GO:0008173">
    <property type="term" value="F:RNA methyltransferase activity"/>
    <property type="evidence" value="ECO:0007669"/>
    <property type="project" value="InterPro"/>
</dbReference>
<dbReference type="AlphaFoldDB" id="A0A9D1S4V2"/>
<proteinExistence type="predicted"/>
<dbReference type="GO" id="GO:0003723">
    <property type="term" value="F:RNA binding"/>
    <property type="evidence" value="ECO:0007669"/>
    <property type="project" value="InterPro"/>
</dbReference>
<gene>
    <name evidence="4" type="ORF">IAC59_04545</name>
</gene>
<dbReference type="CDD" id="cd18082">
    <property type="entry name" value="SpoU-like_family"/>
    <property type="match status" value="1"/>
</dbReference>
<dbReference type="SUPFAM" id="SSF75217">
    <property type="entry name" value="alpha/beta knot"/>
    <property type="match status" value="1"/>
</dbReference>
<reference evidence="4" key="1">
    <citation type="submission" date="2020-10" db="EMBL/GenBank/DDBJ databases">
        <authorList>
            <person name="Gilroy R."/>
        </authorList>
    </citation>
    <scope>NUCLEOTIDE SEQUENCE</scope>
    <source>
        <strain evidence="4">ChiSxjej2B14-8506</strain>
    </source>
</reference>
<dbReference type="EMBL" id="DVNK01000031">
    <property type="protein sequence ID" value="HIU46508.1"/>
    <property type="molecule type" value="Genomic_DNA"/>
</dbReference>
<dbReference type="GO" id="GO:0032259">
    <property type="term" value="P:methylation"/>
    <property type="evidence" value="ECO:0007669"/>
    <property type="project" value="UniProtKB-KW"/>
</dbReference>
<name>A0A9D1S4V2_9FIRM</name>
<evidence type="ECO:0000313" key="5">
    <source>
        <dbReference type="Proteomes" id="UP000824123"/>
    </source>
</evidence>
<dbReference type="Pfam" id="PF00588">
    <property type="entry name" value="SpoU_methylase"/>
    <property type="match status" value="1"/>
</dbReference>
<dbReference type="PANTHER" id="PTHR43191">
    <property type="entry name" value="RRNA METHYLTRANSFERASE 3"/>
    <property type="match status" value="1"/>
</dbReference>